<dbReference type="EMBL" id="HBJA01150318">
    <property type="protein sequence ID" value="CAE0841357.1"/>
    <property type="molecule type" value="Transcribed_RNA"/>
</dbReference>
<organism evidence="2">
    <name type="scientific">Eutreptiella gymnastica</name>
    <dbReference type="NCBI Taxonomy" id="73025"/>
    <lineage>
        <taxon>Eukaryota</taxon>
        <taxon>Discoba</taxon>
        <taxon>Euglenozoa</taxon>
        <taxon>Euglenida</taxon>
        <taxon>Spirocuta</taxon>
        <taxon>Euglenophyceae</taxon>
        <taxon>Eutreptiales</taxon>
        <taxon>Eutreptiaceae</taxon>
        <taxon>Eutreptiella</taxon>
    </lineage>
</organism>
<sequence length="103" mass="11140">MDAMSLCWGACRIDSASFGASRALSKYRFHLPGLGPSFVSARNPIWPLFSCAKTLPCWASHMTMVQSGGFVAHQCIGALGGLFVSVCCLVYVSKQESQVRVHL</sequence>
<gene>
    <name evidence="2" type="ORF">EGYM00163_LOCUS51668</name>
</gene>
<protein>
    <submittedName>
        <fullName evidence="2">Uncharacterized protein</fullName>
    </submittedName>
</protein>
<keyword evidence="1" id="KW-0812">Transmembrane</keyword>
<proteinExistence type="predicted"/>
<keyword evidence="1" id="KW-1133">Transmembrane helix</keyword>
<accession>A0A7S4GMI3</accession>
<dbReference type="AlphaFoldDB" id="A0A7S4GMI3"/>
<evidence type="ECO:0000256" key="1">
    <source>
        <dbReference type="SAM" id="Phobius"/>
    </source>
</evidence>
<name>A0A7S4GMI3_9EUGL</name>
<evidence type="ECO:0000313" key="2">
    <source>
        <dbReference type="EMBL" id="CAE0841357.1"/>
    </source>
</evidence>
<feature type="transmembrane region" description="Helical" evidence="1">
    <location>
        <begin position="70"/>
        <end position="92"/>
    </location>
</feature>
<keyword evidence="1" id="KW-0472">Membrane</keyword>
<reference evidence="2" key="1">
    <citation type="submission" date="2021-01" db="EMBL/GenBank/DDBJ databases">
        <authorList>
            <person name="Corre E."/>
            <person name="Pelletier E."/>
            <person name="Niang G."/>
            <person name="Scheremetjew M."/>
            <person name="Finn R."/>
            <person name="Kale V."/>
            <person name="Holt S."/>
            <person name="Cochrane G."/>
            <person name="Meng A."/>
            <person name="Brown T."/>
            <person name="Cohen L."/>
        </authorList>
    </citation>
    <scope>NUCLEOTIDE SEQUENCE</scope>
    <source>
        <strain evidence="2">CCMP1594</strain>
    </source>
</reference>